<dbReference type="EMBL" id="JBBPBF010000006">
    <property type="protein sequence ID" value="KAK7613714.1"/>
    <property type="molecule type" value="Genomic_DNA"/>
</dbReference>
<keyword evidence="1" id="KW-0472">Membrane</keyword>
<evidence type="ECO:0000256" key="1">
    <source>
        <dbReference type="SAM" id="Phobius"/>
    </source>
</evidence>
<keyword evidence="1" id="KW-0812">Transmembrane</keyword>
<organism evidence="2 3">
    <name type="scientific">Phyllosticta paracitricarpa</name>
    <dbReference type="NCBI Taxonomy" id="2016321"/>
    <lineage>
        <taxon>Eukaryota</taxon>
        <taxon>Fungi</taxon>
        <taxon>Dikarya</taxon>
        <taxon>Ascomycota</taxon>
        <taxon>Pezizomycotina</taxon>
        <taxon>Dothideomycetes</taxon>
        <taxon>Dothideomycetes incertae sedis</taxon>
        <taxon>Botryosphaeriales</taxon>
        <taxon>Phyllostictaceae</taxon>
        <taxon>Phyllosticta</taxon>
    </lineage>
</organism>
<evidence type="ECO:0000313" key="3">
    <source>
        <dbReference type="Proteomes" id="UP001367316"/>
    </source>
</evidence>
<sequence>MSLGVFFLFDVLSFLFFFSFLFFSLFFDYYYVLHAYDCYTCVDAACGSISKEQRSGCLFLVQVVCLSRACCHEEGTLFHVPPVLFSPNCLRLPLPFPSLPQTATITTTTTAFADLRLAPSLLDPPSYIYETLGHTHATGSASLMYLQRPYSLLTPMSSTPPHHSCRVQYIPTK</sequence>
<keyword evidence="3" id="KW-1185">Reference proteome</keyword>
<name>A0ABR1NEU7_9PEZI</name>
<protein>
    <submittedName>
        <fullName evidence="2">Uncharacterized protein</fullName>
    </submittedName>
</protein>
<proteinExistence type="predicted"/>
<gene>
    <name evidence="2" type="ORF">JOL62DRAFT_390313</name>
</gene>
<comment type="caution">
    <text evidence="2">The sequence shown here is derived from an EMBL/GenBank/DDBJ whole genome shotgun (WGS) entry which is preliminary data.</text>
</comment>
<accession>A0ABR1NEU7</accession>
<reference evidence="2 3" key="1">
    <citation type="submission" date="2024-04" db="EMBL/GenBank/DDBJ databases">
        <title>Phyllosticta paracitricarpa is synonymous to the EU quarantine fungus P. citricarpa based on phylogenomic analyses.</title>
        <authorList>
            <consortium name="Lawrence Berkeley National Laboratory"/>
            <person name="Van ingen-buijs V.A."/>
            <person name="Van westerhoven A.C."/>
            <person name="Haridas S."/>
            <person name="Skiadas P."/>
            <person name="Martin F."/>
            <person name="Groenewald J.Z."/>
            <person name="Crous P.W."/>
            <person name="Seidl M.F."/>
        </authorList>
    </citation>
    <scope>NUCLEOTIDE SEQUENCE [LARGE SCALE GENOMIC DNA]</scope>
    <source>
        <strain evidence="2 3">CBS 141358</strain>
    </source>
</reference>
<feature type="transmembrane region" description="Helical" evidence="1">
    <location>
        <begin position="6"/>
        <end position="27"/>
    </location>
</feature>
<evidence type="ECO:0000313" key="2">
    <source>
        <dbReference type="EMBL" id="KAK7613714.1"/>
    </source>
</evidence>
<keyword evidence="1" id="KW-1133">Transmembrane helix</keyword>
<dbReference type="Proteomes" id="UP001367316">
    <property type="component" value="Unassembled WGS sequence"/>
</dbReference>